<feature type="transmembrane region" description="Helical" evidence="1">
    <location>
        <begin position="168"/>
        <end position="188"/>
    </location>
</feature>
<sequence length="249" mass="28362">MINYIKSENYRLLRKKSLYLTTAICFILITAAAFVLYYFNEVDAHFPYGTSSFFYSNVLGMGVLIIIISFVYNATLTGKDISLTKQAVSFGISQSSIFWSKLMLTLCYFMFVCIVGILLMIGLGEILFAKEPETTGNFLIASFNMVPIVLSGFILIHTLKMLKISDIYNIIIIVFIYIFSGDLLYFVFRQINGWNEFYLFAPSTQLNDNLMSFMNQSMQLDYRYWVTGIVISVIALFIGAATFTKQDIG</sequence>
<dbReference type="Proteomes" id="UP000641206">
    <property type="component" value="Unassembled WGS sequence"/>
</dbReference>
<gene>
    <name evidence="2" type="ORF">GCM10011346_11410</name>
</gene>
<dbReference type="EMBL" id="BMLW01000003">
    <property type="protein sequence ID" value="GGP09022.1"/>
    <property type="molecule type" value="Genomic_DNA"/>
</dbReference>
<protein>
    <recommendedName>
        <fullName evidence="4">ABC transporter permease</fullName>
    </recommendedName>
</protein>
<name>A0ABQ2NS83_9BACI</name>
<keyword evidence="1" id="KW-1133">Transmembrane helix</keyword>
<evidence type="ECO:0000313" key="2">
    <source>
        <dbReference type="EMBL" id="GGP09022.1"/>
    </source>
</evidence>
<feature type="transmembrane region" description="Helical" evidence="1">
    <location>
        <begin position="52"/>
        <end position="72"/>
    </location>
</feature>
<feature type="transmembrane region" description="Helical" evidence="1">
    <location>
        <begin position="102"/>
        <end position="124"/>
    </location>
</feature>
<feature type="transmembrane region" description="Helical" evidence="1">
    <location>
        <begin position="18"/>
        <end position="40"/>
    </location>
</feature>
<dbReference type="RefSeq" id="WP_188733494.1">
    <property type="nucleotide sequence ID" value="NZ_BMLW01000003.1"/>
</dbReference>
<evidence type="ECO:0000256" key="1">
    <source>
        <dbReference type="SAM" id="Phobius"/>
    </source>
</evidence>
<proteinExistence type="predicted"/>
<comment type="caution">
    <text evidence="2">The sequence shown here is derived from an EMBL/GenBank/DDBJ whole genome shotgun (WGS) entry which is preliminary data.</text>
</comment>
<evidence type="ECO:0008006" key="4">
    <source>
        <dbReference type="Google" id="ProtNLM"/>
    </source>
</evidence>
<accession>A0ABQ2NS83</accession>
<reference evidence="3" key="1">
    <citation type="journal article" date="2019" name="Int. J. Syst. Evol. Microbiol.">
        <title>The Global Catalogue of Microorganisms (GCM) 10K type strain sequencing project: providing services to taxonomists for standard genome sequencing and annotation.</title>
        <authorList>
            <consortium name="The Broad Institute Genomics Platform"/>
            <consortium name="The Broad Institute Genome Sequencing Center for Infectious Disease"/>
            <person name="Wu L."/>
            <person name="Ma J."/>
        </authorList>
    </citation>
    <scope>NUCLEOTIDE SEQUENCE [LARGE SCALE GENOMIC DNA]</scope>
    <source>
        <strain evidence="3">CGMCC 1.7693</strain>
    </source>
</reference>
<feature type="transmembrane region" description="Helical" evidence="1">
    <location>
        <begin position="222"/>
        <end position="243"/>
    </location>
</feature>
<feature type="transmembrane region" description="Helical" evidence="1">
    <location>
        <begin position="136"/>
        <end position="156"/>
    </location>
</feature>
<evidence type="ECO:0000313" key="3">
    <source>
        <dbReference type="Proteomes" id="UP000641206"/>
    </source>
</evidence>
<keyword evidence="1" id="KW-0472">Membrane</keyword>
<organism evidence="2 3">
    <name type="scientific">Oceanobacillus neutriphilus</name>
    <dbReference type="NCBI Taxonomy" id="531815"/>
    <lineage>
        <taxon>Bacteria</taxon>
        <taxon>Bacillati</taxon>
        <taxon>Bacillota</taxon>
        <taxon>Bacilli</taxon>
        <taxon>Bacillales</taxon>
        <taxon>Bacillaceae</taxon>
        <taxon>Oceanobacillus</taxon>
    </lineage>
</organism>
<keyword evidence="3" id="KW-1185">Reference proteome</keyword>
<keyword evidence="1" id="KW-0812">Transmembrane</keyword>